<accession>A0A0D0AL33</accession>
<evidence type="ECO:0000313" key="3">
    <source>
        <dbReference type="Proteomes" id="UP000054485"/>
    </source>
</evidence>
<reference evidence="3" key="2">
    <citation type="submission" date="2015-01" db="EMBL/GenBank/DDBJ databases">
        <title>Evolutionary Origins and Diversification of the Mycorrhizal Mutualists.</title>
        <authorList>
            <consortium name="DOE Joint Genome Institute"/>
            <consortium name="Mycorrhizal Genomics Consortium"/>
            <person name="Kohler A."/>
            <person name="Kuo A."/>
            <person name="Nagy L.G."/>
            <person name="Floudas D."/>
            <person name="Copeland A."/>
            <person name="Barry K.W."/>
            <person name="Cichocki N."/>
            <person name="Veneault-Fourrey C."/>
            <person name="LaButti K."/>
            <person name="Lindquist E.A."/>
            <person name="Lipzen A."/>
            <person name="Lundell T."/>
            <person name="Morin E."/>
            <person name="Murat C."/>
            <person name="Riley R."/>
            <person name="Ohm R."/>
            <person name="Sun H."/>
            <person name="Tunlid A."/>
            <person name="Henrissat B."/>
            <person name="Grigoriev I.V."/>
            <person name="Hibbett D.S."/>
            <person name="Martin F."/>
        </authorList>
    </citation>
    <scope>NUCLEOTIDE SEQUENCE [LARGE SCALE GENOMIC DNA]</scope>
    <source>
        <strain evidence="3">UH-Slu-Lm8-n1</strain>
    </source>
</reference>
<gene>
    <name evidence="2" type="ORF">CY34DRAFT_814190</name>
</gene>
<name>A0A0D0AL33_9AGAM</name>
<reference evidence="2 3" key="1">
    <citation type="submission" date="2014-04" db="EMBL/GenBank/DDBJ databases">
        <authorList>
            <consortium name="DOE Joint Genome Institute"/>
            <person name="Kuo A."/>
            <person name="Ruytinx J."/>
            <person name="Rineau F."/>
            <person name="Colpaert J."/>
            <person name="Kohler A."/>
            <person name="Nagy L.G."/>
            <person name="Floudas D."/>
            <person name="Copeland A."/>
            <person name="Barry K.W."/>
            <person name="Cichocki N."/>
            <person name="Veneault-Fourrey C."/>
            <person name="LaButti K."/>
            <person name="Lindquist E.A."/>
            <person name="Lipzen A."/>
            <person name="Lundell T."/>
            <person name="Morin E."/>
            <person name="Murat C."/>
            <person name="Sun H."/>
            <person name="Tunlid A."/>
            <person name="Henrissat B."/>
            <person name="Grigoriev I.V."/>
            <person name="Hibbett D.S."/>
            <person name="Martin F."/>
            <person name="Nordberg H.P."/>
            <person name="Cantor M.N."/>
            <person name="Hua S.X."/>
        </authorList>
    </citation>
    <scope>NUCLEOTIDE SEQUENCE [LARGE SCALE GENOMIC DNA]</scope>
    <source>
        <strain evidence="2 3">UH-Slu-Lm8-n1</strain>
    </source>
</reference>
<dbReference type="InParanoid" id="A0A0D0AL33"/>
<dbReference type="OrthoDB" id="674604at2759"/>
<keyword evidence="3" id="KW-1185">Reference proteome</keyword>
<evidence type="ECO:0000313" key="2">
    <source>
        <dbReference type="EMBL" id="KIK32603.1"/>
    </source>
</evidence>
<dbReference type="Gene3D" id="2.130.10.10">
    <property type="entry name" value="YVTN repeat-like/Quinoprotein amine dehydrogenase"/>
    <property type="match status" value="1"/>
</dbReference>
<dbReference type="HOGENOM" id="CLU_2706437_0_0_1"/>
<dbReference type="AlphaFoldDB" id="A0A0D0AL33"/>
<dbReference type="SUPFAM" id="SSF50978">
    <property type="entry name" value="WD40 repeat-like"/>
    <property type="match status" value="1"/>
</dbReference>
<dbReference type="InterPro" id="IPR036322">
    <property type="entry name" value="WD40_repeat_dom_sf"/>
</dbReference>
<keyword evidence="1" id="KW-0853">WD repeat</keyword>
<organism evidence="2 3">
    <name type="scientific">Suillus luteus UH-Slu-Lm8-n1</name>
    <dbReference type="NCBI Taxonomy" id="930992"/>
    <lineage>
        <taxon>Eukaryota</taxon>
        <taxon>Fungi</taxon>
        <taxon>Dikarya</taxon>
        <taxon>Basidiomycota</taxon>
        <taxon>Agaricomycotina</taxon>
        <taxon>Agaricomycetes</taxon>
        <taxon>Agaricomycetidae</taxon>
        <taxon>Boletales</taxon>
        <taxon>Suillineae</taxon>
        <taxon>Suillaceae</taxon>
        <taxon>Suillus</taxon>
    </lineage>
</organism>
<dbReference type="Proteomes" id="UP000054485">
    <property type="component" value="Unassembled WGS sequence"/>
</dbReference>
<dbReference type="EMBL" id="KN836176">
    <property type="protein sequence ID" value="KIK32603.1"/>
    <property type="molecule type" value="Genomic_DNA"/>
</dbReference>
<dbReference type="PROSITE" id="PS50082">
    <property type="entry name" value="WD_REPEATS_2"/>
    <property type="match status" value="1"/>
</dbReference>
<dbReference type="InterPro" id="IPR015943">
    <property type="entry name" value="WD40/YVTN_repeat-like_dom_sf"/>
</dbReference>
<proteinExistence type="predicted"/>
<dbReference type="InterPro" id="IPR001680">
    <property type="entry name" value="WD40_rpt"/>
</dbReference>
<evidence type="ECO:0000256" key="1">
    <source>
        <dbReference type="PROSITE-ProRule" id="PRU00221"/>
    </source>
</evidence>
<feature type="repeat" description="WD" evidence="1">
    <location>
        <begin position="13"/>
        <end position="54"/>
    </location>
</feature>
<protein>
    <submittedName>
        <fullName evidence="2">Uncharacterized protein</fullName>
    </submittedName>
</protein>
<sequence>MGPGELCTDRDWREEEDATLYTIALSPIGSTDASGSRDGTVRLWGIETRKGVARWPGHAERMCQCTGVQMVSE</sequence>